<accession>A0ACC0UYX3</accession>
<proteinExistence type="predicted"/>
<evidence type="ECO:0000313" key="2">
    <source>
        <dbReference type="Proteomes" id="UP001163324"/>
    </source>
</evidence>
<dbReference type="EMBL" id="CM047945">
    <property type="protein sequence ID" value="KAI9898680.1"/>
    <property type="molecule type" value="Genomic_DNA"/>
</dbReference>
<organism evidence="1 2">
    <name type="scientific">Trichothecium roseum</name>
    <dbReference type="NCBI Taxonomy" id="47278"/>
    <lineage>
        <taxon>Eukaryota</taxon>
        <taxon>Fungi</taxon>
        <taxon>Dikarya</taxon>
        <taxon>Ascomycota</taxon>
        <taxon>Pezizomycotina</taxon>
        <taxon>Sordariomycetes</taxon>
        <taxon>Hypocreomycetidae</taxon>
        <taxon>Hypocreales</taxon>
        <taxon>Hypocreales incertae sedis</taxon>
        <taxon>Trichothecium</taxon>
    </lineage>
</organism>
<reference evidence="1" key="1">
    <citation type="submission" date="2022-10" db="EMBL/GenBank/DDBJ databases">
        <title>Complete Genome of Trichothecium roseum strain YXFP-22015, a Plant Pathogen Isolated from Citrus.</title>
        <authorList>
            <person name="Wang Y."/>
            <person name="Zhu L."/>
        </authorList>
    </citation>
    <scope>NUCLEOTIDE SEQUENCE</scope>
    <source>
        <strain evidence="1">YXFP-22015</strain>
    </source>
</reference>
<gene>
    <name evidence="1" type="ORF">N3K66_007040</name>
</gene>
<keyword evidence="2" id="KW-1185">Reference proteome</keyword>
<name>A0ACC0UYX3_9HYPO</name>
<protein>
    <submittedName>
        <fullName evidence="1">Uncharacterized protein</fullName>
    </submittedName>
</protein>
<comment type="caution">
    <text evidence="1">The sequence shown here is derived from an EMBL/GenBank/DDBJ whole genome shotgun (WGS) entry which is preliminary data.</text>
</comment>
<sequence length="1125" mass="125973">MKGLWQASTPYLSKYHYLVTFSLQYRQSSNTSLARSRPFTVDIFSLRQYSTAERRTERRTVSNSIFESLGSSNVSTMPAAKPSSGFRKIQSFKTDYAPCTITQYVSERSGMQVVVADRKGPKVNGYFTLATEIFDDSGAPHTLEHLVFMGSKSYQYKGLLDKLASRAYSTTNAWTATDHTAYTADTAGWDGFAQLLPVYLEHIILPTITDEGIVTEVWHIDGEGNDAGVVYSEMQAVEFQSGEILDLKARRILYPEDIGFRYETGGMTGALRKLTPDRIRQFHRDMYQPRNICLVIVGEANHDNLIEILDEFEESIKDDIPNLDSPFQRPWIDSAQPQHLKETIVTTAEFPEEDESMGEILVGFYGPKWKDLISTSALNILLTYLCGSSVSVLENTLVEKEQLASSISTWYDSRPDTIIWLQPTGVETEQLEFVEKRLFEVLRDVASKPLDMDYMRECISREKRQVKYHAEISESFYATNIITDYLFGERDGSTLKELADLKEYDTLEKWTDQQWRDFLKHWISDAHHVSVLGKPSLSMANKLKADEEARIAKRKEDLGSEGLAKLSKKLEGAKERNNEPIPADVLDRWTVPGTESIHFIESDTARSGNAKAVGVGSGPAQKTIDSSTEGKLPLFIQFEDVPTNFVHITAHIGTSNVPVELKPLIPIFTDVFFNTHIMRNGEKVNFEQVVMEMEGDTVSYGISSARSLGDAASLMVGFQVEPDKYAAAVEWLRTMIDDAIFDPVRLKASLVKNLADVPEAKRDGRDMSVEVDAAIHMQRSSTTVAKRILVRAVYLKRLKKLLASDPDKVVGWFNDLRKSLFTFENMRFLVTANLSTLPNPLTTWDTLSKSLDATSKDKMIPIVKPTSYLNDEGRNPGSVGVTIVPMTTLDSSFTVSTAPGIDSYSDPRLPALMVAIGYLETVEGPLWNAVRGVGYAYGSYFGRSLDSGVLSYRVYRSPDASKAIIAARDAIRNIAEGEVPVDKHLLEGCMSQIVTLFADEQATMHSAAQQNFVRSVIRDLPVDWSKDILRKVRDVSVDEMKKTMRDMLLPCFAPGKSNVVITCGKLMTEGLETAFKGLGYKVQVRELSDFHDDYGLKVGEDDEDGEESEDAEDESEDGSEESEEE</sequence>
<dbReference type="Proteomes" id="UP001163324">
    <property type="component" value="Chromosome 6"/>
</dbReference>
<evidence type="ECO:0000313" key="1">
    <source>
        <dbReference type="EMBL" id="KAI9898680.1"/>
    </source>
</evidence>